<accession>A0A0L6UDS1</accession>
<organism evidence="1 2">
    <name type="scientific">Puccinia sorghi</name>
    <dbReference type="NCBI Taxonomy" id="27349"/>
    <lineage>
        <taxon>Eukaryota</taxon>
        <taxon>Fungi</taxon>
        <taxon>Dikarya</taxon>
        <taxon>Basidiomycota</taxon>
        <taxon>Pucciniomycotina</taxon>
        <taxon>Pucciniomycetes</taxon>
        <taxon>Pucciniales</taxon>
        <taxon>Pucciniaceae</taxon>
        <taxon>Puccinia</taxon>
    </lineage>
</organism>
<protein>
    <submittedName>
        <fullName evidence="1">Uncharacterized protein</fullName>
    </submittedName>
</protein>
<dbReference type="VEuPathDB" id="FungiDB:VP01_7078g1"/>
<evidence type="ECO:0000313" key="1">
    <source>
        <dbReference type="EMBL" id="KNZ46671.1"/>
    </source>
</evidence>
<name>A0A0L6UDS1_9BASI</name>
<keyword evidence="2" id="KW-1185">Reference proteome</keyword>
<dbReference type="AlphaFoldDB" id="A0A0L6UDS1"/>
<reference evidence="1 2" key="1">
    <citation type="submission" date="2015-08" db="EMBL/GenBank/DDBJ databases">
        <title>Next Generation Sequencing and Analysis of the Genome of Puccinia sorghi L Schw, the Causal Agent of Maize Common Rust.</title>
        <authorList>
            <person name="Rochi L."/>
            <person name="Burguener G."/>
            <person name="Darino M."/>
            <person name="Turjanski A."/>
            <person name="Kreff E."/>
            <person name="Dieguez M.J."/>
            <person name="Sacco F."/>
        </authorList>
    </citation>
    <scope>NUCLEOTIDE SEQUENCE [LARGE SCALE GENOMIC DNA]</scope>
    <source>
        <strain evidence="1 2">RO10H11247</strain>
    </source>
</reference>
<proteinExistence type="predicted"/>
<dbReference type="Proteomes" id="UP000037035">
    <property type="component" value="Unassembled WGS sequence"/>
</dbReference>
<dbReference type="EMBL" id="LAVV01012470">
    <property type="protein sequence ID" value="KNZ46671.1"/>
    <property type="molecule type" value="Genomic_DNA"/>
</dbReference>
<evidence type="ECO:0000313" key="2">
    <source>
        <dbReference type="Proteomes" id="UP000037035"/>
    </source>
</evidence>
<comment type="caution">
    <text evidence="1">The sequence shown here is derived from an EMBL/GenBank/DDBJ whole genome shotgun (WGS) entry which is preliminary data.</text>
</comment>
<gene>
    <name evidence="1" type="ORF">VP01_7078g1</name>
</gene>
<sequence length="187" mass="20260">MVNTSCNVPIKTCSMALETKFQELSPGDRPCVHLTPQPPHCAISGPPGAPPAQLAPCSALLNNSCLPDTPPIPPRAPKTLIPLPQLFPARFSAANGTAATAETRSYRLAYKDSTAFIQSSLATHNKFNPCNSKSILEYNGAKFQLWETALDSSLRHVFSKASSLDQHTVTRRTSWLSFEANVAQKIN</sequence>